<comment type="caution">
    <text evidence="17">The sequence shown here is derived from an EMBL/GenBank/DDBJ whole genome shotgun (WGS) entry which is preliminary data.</text>
</comment>
<dbReference type="PANTHER" id="PTHR30474:SF2">
    <property type="entry name" value="PEPTIDOGLYCAN GLYCOSYLTRANSFERASE FTSW-RELATED"/>
    <property type="match status" value="1"/>
</dbReference>
<dbReference type="InterPro" id="IPR001182">
    <property type="entry name" value="FtsW/RodA"/>
</dbReference>
<reference evidence="17" key="1">
    <citation type="submission" date="2020-10" db="EMBL/GenBank/DDBJ databases">
        <authorList>
            <person name="Gilroy R."/>
        </authorList>
    </citation>
    <scope>NUCLEOTIDE SEQUENCE</scope>
    <source>
        <strain evidence="17">ChiHjej13B12-12457</strain>
    </source>
</reference>
<dbReference type="GO" id="GO:0009252">
    <property type="term" value="P:peptidoglycan biosynthetic process"/>
    <property type="evidence" value="ECO:0007669"/>
    <property type="project" value="UniProtKB-KW"/>
</dbReference>
<dbReference type="GO" id="GO:0008955">
    <property type="term" value="F:peptidoglycan glycosyltransferase activity"/>
    <property type="evidence" value="ECO:0007669"/>
    <property type="project" value="UniProtKB-EC"/>
</dbReference>
<evidence type="ECO:0000256" key="16">
    <source>
        <dbReference type="SAM" id="Phobius"/>
    </source>
</evidence>
<evidence type="ECO:0000256" key="2">
    <source>
        <dbReference type="ARBA" id="ARBA00022676"/>
    </source>
</evidence>
<feature type="transmembrane region" description="Helical" evidence="16">
    <location>
        <begin position="363"/>
        <end position="382"/>
    </location>
</feature>
<keyword evidence="7 16" id="KW-1133">Transmembrane helix</keyword>
<evidence type="ECO:0000313" key="17">
    <source>
        <dbReference type="EMBL" id="HIR62744.1"/>
    </source>
</evidence>
<dbReference type="GO" id="GO:0015648">
    <property type="term" value="F:lipid-linked peptidoglycan transporter activity"/>
    <property type="evidence" value="ECO:0007669"/>
    <property type="project" value="TreeGrafter"/>
</dbReference>
<keyword evidence="8 16" id="KW-0472">Membrane</keyword>
<evidence type="ECO:0000256" key="6">
    <source>
        <dbReference type="ARBA" id="ARBA00022984"/>
    </source>
</evidence>
<comment type="catalytic activity">
    <reaction evidence="15">
        <text>[GlcNAc-(1-&gt;4)-Mur2Ac(oyl-L-Ala-gamma-D-Glu-L-Lys-D-Ala-D-Ala)](n)-di-trans,octa-cis-undecaprenyl diphosphate + beta-D-GlcNAc-(1-&gt;4)-Mur2Ac(oyl-L-Ala-gamma-D-Glu-L-Lys-D-Ala-D-Ala)-di-trans,octa-cis-undecaprenyl diphosphate = [GlcNAc-(1-&gt;4)-Mur2Ac(oyl-L-Ala-gamma-D-Glu-L-Lys-D-Ala-D-Ala)](n+1)-di-trans,octa-cis-undecaprenyl diphosphate + di-trans,octa-cis-undecaprenyl diphosphate + H(+)</text>
        <dbReference type="Rhea" id="RHEA:23708"/>
        <dbReference type="Rhea" id="RHEA-COMP:9602"/>
        <dbReference type="Rhea" id="RHEA-COMP:9603"/>
        <dbReference type="ChEBI" id="CHEBI:15378"/>
        <dbReference type="ChEBI" id="CHEBI:58405"/>
        <dbReference type="ChEBI" id="CHEBI:60033"/>
        <dbReference type="ChEBI" id="CHEBI:78435"/>
        <dbReference type="EC" id="2.4.99.28"/>
    </reaction>
</comment>
<feature type="transmembrane region" description="Helical" evidence="16">
    <location>
        <begin position="282"/>
        <end position="308"/>
    </location>
</feature>
<evidence type="ECO:0000256" key="7">
    <source>
        <dbReference type="ARBA" id="ARBA00022989"/>
    </source>
</evidence>
<feature type="transmembrane region" description="Helical" evidence="16">
    <location>
        <begin position="185"/>
        <end position="206"/>
    </location>
</feature>
<dbReference type="GO" id="GO:0005886">
    <property type="term" value="C:plasma membrane"/>
    <property type="evidence" value="ECO:0007669"/>
    <property type="project" value="TreeGrafter"/>
</dbReference>
<gene>
    <name evidence="17" type="ORF">IAC94_04390</name>
</gene>
<accession>A0A9D1E0W8</accession>
<dbReference type="GO" id="GO:0032153">
    <property type="term" value="C:cell division site"/>
    <property type="evidence" value="ECO:0007669"/>
    <property type="project" value="TreeGrafter"/>
</dbReference>
<evidence type="ECO:0000256" key="8">
    <source>
        <dbReference type="ARBA" id="ARBA00023136"/>
    </source>
</evidence>
<feature type="transmembrane region" description="Helical" evidence="16">
    <location>
        <begin position="58"/>
        <end position="74"/>
    </location>
</feature>
<evidence type="ECO:0000256" key="12">
    <source>
        <dbReference type="ARBA" id="ARBA00041185"/>
    </source>
</evidence>
<dbReference type="PANTHER" id="PTHR30474">
    <property type="entry name" value="CELL CYCLE PROTEIN"/>
    <property type="match status" value="1"/>
</dbReference>
<keyword evidence="6" id="KW-0573">Peptidoglycan synthesis</keyword>
<keyword evidence="5" id="KW-0133">Cell shape</keyword>
<evidence type="ECO:0000256" key="13">
    <source>
        <dbReference type="ARBA" id="ARBA00041418"/>
    </source>
</evidence>
<feature type="transmembrane region" description="Helical" evidence="16">
    <location>
        <begin position="20"/>
        <end position="38"/>
    </location>
</feature>
<evidence type="ECO:0000256" key="4">
    <source>
        <dbReference type="ARBA" id="ARBA00022692"/>
    </source>
</evidence>
<dbReference type="GO" id="GO:0008360">
    <property type="term" value="P:regulation of cell shape"/>
    <property type="evidence" value="ECO:0007669"/>
    <property type="project" value="UniProtKB-KW"/>
</dbReference>
<evidence type="ECO:0000256" key="10">
    <source>
        <dbReference type="ARBA" id="ARBA00033270"/>
    </source>
</evidence>
<dbReference type="EMBL" id="DVHI01000057">
    <property type="protein sequence ID" value="HIR62744.1"/>
    <property type="molecule type" value="Genomic_DNA"/>
</dbReference>
<comment type="similarity">
    <text evidence="11">Belongs to the SEDS family. FtsW subfamily.</text>
</comment>
<comment type="subcellular location">
    <subcellularLocation>
        <location evidence="1">Membrane</location>
        <topology evidence="1">Multi-pass membrane protein</topology>
    </subcellularLocation>
</comment>
<name>A0A9D1E0W8_9BACT</name>
<dbReference type="AlphaFoldDB" id="A0A9D1E0W8"/>
<protein>
    <recommendedName>
        <fullName evidence="12">Probable peptidoglycan glycosyltransferase FtsW</fullName>
        <ecNumber evidence="14">2.4.99.28</ecNumber>
    </recommendedName>
    <alternativeName>
        <fullName evidence="13">Cell division protein FtsW</fullName>
    </alternativeName>
    <alternativeName>
        <fullName evidence="10">Cell wall polymerase</fullName>
    </alternativeName>
    <alternativeName>
        <fullName evidence="9">Peptidoglycan polymerase</fullName>
    </alternativeName>
</protein>
<feature type="transmembrane region" description="Helical" evidence="16">
    <location>
        <begin position="320"/>
        <end position="343"/>
    </location>
</feature>
<evidence type="ECO:0000256" key="9">
    <source>
        <dbReference type="ARBA" id="ARBA00032370"/>
    </source>
</evidence>
<proteinExistence type="inferred from homology"/>
<reference evidence="17" key="2">
    <citation type="journal article" date="2021" name="PeerJ">
        <title>Extensive microbial diversity within the chicken gut microbiome revealed by metagenomics and culture.</title>
        <authorList>
            <person name="Gilroy R."/>
            <person name="Ravi A."/>
            <person name="Getino M."/>
            <person name="Pursley I."/>
            <person name="Horton D.L."/>
            <person name="Alikhan N.F."/>
            <person name="Baker D."/>
            <person name="Gharbi K."/>
            <person name="Hall N."/>
            <person name="Watson M."/>
            <person name="Adriaenssens E.M."/>
            <person name="Foster-Nyarko E."/>
            <person name="Jarju S."/>
            <person name="Secka A."/>
            <person name="Antonio M."/>
            <person name="Oren A."/>
            <person name="Chaudhuri R.R."/>
            <person name="La Ragione R."/>
            <person name="Hildebrand F."/>
            <person name="Pallen M.J."/>
        </authorList>
    </citation>
    <scope>NUCLEOTIDE SEQUENCE</scope>
    <source>
        <strain evidence="17">ChiHjej13B12-12457</strain>
    </source>
</reference>
<evidence type="ECO:0000256" key="3">
    <source>
        <dbReference type="ARBA" id="ARBA00022679"/>
    </source>
</evidence>
<evidence type="ECO:0000256" key="15">
    <source>
        <dbReference type="ARBA" id="ARBA00049902"/>
    </source>
</evidence>
<dbReference type="Proteomes" id="UP000886744">
    <property type="component" value="Unassembled WGS sequence"/>
</dbReference>
<evidence type="ECO:0000313" key="18">
    <source>
        <dbReference type="Proteomes" id="UP000886744"/>
    </source>
</evidence>
<evidence type="ECO:0000256" key="1">
    <source>
        <dbReference type="ARBA" id="ARBA00004141"/>
    </source>
</evidence>
<sequence>MEMTTDIFKGKVRLRGDRVIWLLILFFAMISMAVVYSATSSLAFRKDTTPFNYLMDQAVYYIIGFVILLICYRIPLKWYRFLSYAAMGFAMILLIVPICLGELRSFSFLGVQIHPSEIAKVATVLYLARIIEASPIDTFKEYALKILIPVGAVCALAMLGSMSAALIIGTLTLVILICSGIRRQFILWTIPIAVGVVAVAFAVSVISGGKVFSRFSTFGERIERHFSGDDTAEMSAAELAEYNEKTFQADQAREAIQLGGIFGRGPGNSIKRDILPNAYDDYIYSIIIEEYGLMGGLAVIILYLWFFFRCMKIARACTRKFSILTVLGLSTLITMQAFLHIFVNIGILPVTGQTLPMISRGGSALVIMSCAFGIILSVNRTIEIKDLKLKAEKEETPCSTES</sequence>
<dbReference type="Pfam" id="PF01098">
    <property type="entry name" value="FTSW_RODA_SPOVE"/>
    <property type="match status" value="1"/>
</dbReference>
<organism evidence="17 18">
    <name type="scientific">Candidatus Coprenecus avistercoris</name>
    <dbReference type="NCBI Taxonomy" id="2840730"/>
    <lineage>
        <taxon>Bacteria</taxon>
        <taxon>Pseudomonadati</taxon>
        <taxon>Bacteroidota</taxon>
        <taxon>Bacteroidia</taxon>
        <taxon>Bacteroidales</taxon>
        <taxon>Rikenellaceae</taxon>
        <taxon>Rikenellaceae incertae sedis</taxon>
        <taxon>Candidatus Coprenecus</taxon>
    </lineage>
</organism>
<feature type="transmembrane region" description="Helical" evidence="16">
    <location>
        <begin position="146"/>
        <end position="178"/>
    </location>
</feature>
<keyword evidence="3" id="KW-0808">Transferase</keyword>
<evidence type="ECO:0000256" key="14">
    <source>
        <dbReference type="ARBA" id="ARBA00044770"/>
    </source>
</evidence>
<dbReference type="GO" id="GO:0051301">
    <property type="term" value="P:cell division"/>
    <property type="evidence" value="ECO:0007669"/>
    <property type="project" value="InterPro"/>
</dbReference>
<evidence type="ECO:0000256" key="5">
    <source>
        <dbReference type="ARBA" id="ARBA00022960"/>
    </source>
</evidence>
<keyword evidence="4 16" id="KW-0812">Transmembrane</keyword>
<evidence type="ECO:0000256" key="11">
    <source>
        <dbReference type="ARBA" id="ARBA00038053"/>
    </source>
</evidence>
<feature type="transmembrane region" description="Helical" evidence="16">
    <location>
        <begin position="81"/>
        <end position="100"/>
    </location>
</feature>
<dbReference type="EC" id="2.4.99.28" evidence="14"/>
<keyword evidence="2" id="KW-0328">Glycosyltransferase</keyword>